<evidence type="ECO:0000313" key="3">
    <source>
        <dbReference type="Proteomes" id="UP000036313"/>
    </source>
</evidence>
<dbReference type="InterPro" id="IPR052526">
    <property type="entry name" value="HTH-type_Bedaq_tolerance"/>
</dbReference>
<dbReference type="PATRIC" id="fig|1807.14.peg.507"/>
<dbReference type="GO" id="GO:0003700">
    <property type="term" value="F:DNA-binding transcription factor activity"/>
    <property type="evidence" value="ECO:0007669"/>
    <property type="project" value="InterPro"/>
</dbReference>
<dbReference type="PANTHER" id="PTHR39515:SF2">
    <property type="entry name" value="HTH-TYPE TRANSCRIPTIONAL REGULATOR RV0880"/>
    <property type="match status" value="1"/>
</dbReference>
<comment type="caution">
    <text evidence="2">The sequence shown here is derived from an EMBL/GenBank/DDBJ whole genome shotgun (WGS) entry which is preliminary data.</text>
</comment>
<evidence type="ECO:0000259" key="1">
    <source>
        <dbReference type="PROSITE" id="PS50995"/>
    </source>
</evidence>
<gene>
    <name evidence="2" type="ORF">MOBUDSM44075_00498</name>
</gene>
<dbReference type="EMBL" id="JYNU01000003">
    <property type="protein sequence ID" value="KMO81271.1"/>
    <property type="molecule type" value="Genomic_DNA"/>
</dbReference>
<accession>A0A0J6Z9F4</accession>
<dbReference type="RefSeq" id="WP_048421993.1">
    <property type="nucleotide sequence ID" value="NZ_JYNU01000003.1"/>
</dbReference>
<dbReference type="AlphaFoldDB" id="A0A0J6Z9F4"/>
<dbReference type="Pfam" id="PF01047">
    <property type="entry name" value="MarR"/>
    <property type="match status" value="1"/>
</dbReference>
<dbReference type="Proteomes" id="UP000036313">
    <property type="component" value="Unassembled WGS sequence"/>
</dbReference>
<dbReference type="SUPFAM" id="SSF46785">
    <property type="entry name" value="Winged helix' DNA-binding domain"/>
    <property type="match status" value="1"/>
</dbReference>
<proteinExistence type="predicted"/>
<sequence precursor="true">MPDRAAPAVDSIGSLVDHAADLLVRHLSDRADMTASAGFVMNRLHREGPTRLTTLAAKEGVSQPSMTQLIQRLERRGLVAKVADPGDGRAALIGVTEEGVALMEQRAAARRERLGRLLETLDDEERDALTLAARVALPVLQSLATTADSICPGTGLDEEQGPA</sequence>
<protein>
    <submittedName>
        <fullName evidence="2">MarR family protein</fullName>
    </submittedName>
</protein>
<dbReference type="InterPro" id="IPR036390">
    <property type="entry name" value="WH_DNA-bd_sf"/>
</dbReference>
<feature type="domain" description="HTH marR-type" evidence="1">
    <location>
        <begin position="1"/>
        <end position="138"/>
    </location>
</feature>
<name>A0A0J6Z9F4_9MYCO</name>
<dbReference type="SMART" id="SM00347">
    <property type="entry name" value="HTH_MARR"/>
    <property type="match status" value="1"/>
</dbReference>
<dbReference type="PROSITE" id="PS50995">
    <property type="entry name" value="HTH_MARR_2"/>
    <property type="match status" value="1"/>
</dbReference>
<dbReference type="InterPro" id="IPR000835">
    <property type="entry name" value="HTH_MarR-typ"/>
</dbReference>
<dbReference type="InterPro" id="IPR036388">
    <property type="entry name" value="WH-like_DNA-bd_sf"/>
</dbReference>
<dbReference type="Gene3D" id="1.10.10.10">
    <property type="entry name" value="Winged helix-like DNA-binding domain superfamily/Winged helix DNA-binding domain"/>
    <property type="match status" value="1"/>
</dbReference>
<evidence type="ECO:0000313" key="2">
    <source>
        <dbReference type="EMBL" id="KMO81271.1"/>
    </source>
</evidence>
<reference evidence="2 3" key="1">
    <citation type="journal article" date="2015" name="Genome Biol. Evol.">
        <title>Characterization of Three Mycobacterium spp. with Potential Use in Bioremediation by Genome Sequencing and Comparative Genomics.</title>
        <authorList>
            <person name="Das S."/>
            <person name="Pettersson B.M."/>
            <person name="Behra P.R."/>
            <person name="Ramesh M."/>
            <person name="Dasgupta S."/>
            <person name="Bhattacharya A."/>
            <person name="Kirsebom L.A."/>
        </authorList>
    </citation>
    <scope>NUCLEOTIDE SEQUENCE [LARGE SCALE GENOMIC DNA]</scope>
    <source>
        <strain evidence="2 3">DSM 44075</strain>
    </source>
</reference>
<organism evidence="2 3">
    <name type="scientific">Mycolicibacterium obuense</name>
    <dbReference type="NCBI Taxonomy" id="1807"/>
    <lineage>
        <taxon>Bacteria</taxon>
        <taxon>Bacillati</taxon>
        <taxon>Actinomycetota</taxon>
        <taxon>Actinomycetes</taxon>
        <taxon>Mycobacteriales</taxon>
        <taxon>Mycobacteriaceae</taxon>
        <taxon>Mycolicibacterium</taxon>
    </lineage>
</organism>
<dbReference type="PANTHER" id="PTHR39515">
    <property type="entry name" value="CONSERVED PROTEIN"/>
    <property type="match status" value="1"/>
</dbReference>